<keyword evidence="8" id="KW-1133">Transmembrane helix</keyword>
<dbReference type="InterPro" id="IPR021109">
    <property type="entry name" value="Peptidase_aspartic_dom_sf"/>
</dbReference>
<dbReference type="PROSITE" id="PS50053">
    <property type="entry name" value="UBIQUITIN_2"/>
    <property type="match status" value="1"/>
</dbReference>
<evidence type="ECO:0000259" key="11">
    <source>
        <dbReference type="PROSITE" id="PS51806"/>
    </source>
</evidence>
<comment type="caution">
    <text evidence="12">The sequence shown here is derived from an EMBL/GenBank/DDBJ whole genome shotgun (WGS) entry which is preliminary data.</text>
</comment>
<feature type="region of interest" description="Disordered" evidence="7">
    <location>
        <begin position="29"/>
        <end position="55"/>
    </location>
</feature>
<feature type="compositionally biased region" description="Polar residues" evidence="7">
    <location>
        <begin position="407"/>
        <end position="441"/>
    </location>
</feature>
<dbReference type="InterPro" id="IPR019103">
    <property type="entry name" value="Peptidase_aspartic_DDI1-type"/>
</dbReference>
<evidence type="ECO:0000256" key="1">
    <source>
        <dbReference type="ARBA" id="ARBA00004496"/>
    </source>
</evidence>
<reference evidence="12 13" key="1">
    <citation type="submission" date="2018-10" db="EMBL/GenBank/DDBJ databases">
        <title>A high-quality apple genome assembly.</title>
        <authorList>
            <person name="Hu J."/>
        </authorList>
    </citation>
    <scope>NUCLEOTIDE SEQUENCE [LARGE SCALE GENOMIC DNA]</scope>
    <source>
        <strain evidence="13">cv. HFTH1</strain>
        <tissue evidence="12">Young leaf</tissue>
    </source>
</reference>
<dbReference type="AlphaFoldDB" id="A0A498K981"/>
<proteinExistence type="inferred from homology"/>
<feature type="transmembrane region" description="Helical" evidence="8">
    <location>
        <begin position="672"/>
        <end position="702"/>
    </location>
</feature>
<evidence type="ECO:0000256" key="3">
    <source>
        <dbReference type="ARBA" id="ARBA00022490"/>
    </source>
</evidence>
<dbReference type="GO" id="GO:0005737">
    <property type="term" value="C:cytoplasm"/>
    <property type="evidence" value="ECO:0007669"/>
    <property type="project" value="UniProtKB-SubCell"/>
</dbReference>
<evidence type="ECO:0000256" key="5">
    <source>
        <dbReference type="ARBA" id="ARBA00022750"/>
    </source>
</evidence>
<dbReference type="CDD" id="cd14309">
    <property type="entry name" value="UBA_scDdi1_like"/>
    <property type="match status" value="1"/>
</dbReference>
<evidence type="ECO:0000313" key="12">
    <source>
        <dbReference type="EMBL" id="RXI03988.1"/>
    </source>
</evidence>
<keyword evidence="4" id="KW-0645">Protease</keyword>
<sequence>MDENGAFCQRVQLIRITDDPSLLLVQVGQEVQTRQTNPPTYSKSRSSDSIQPTIQSHKILTNPLRRSNRIDGLKKMKITVMTADEQILSLDVDPHETVENVKALLEVETRVLLQQQQLLYNGREMRNSEKLSALGVRDEDLIMMVSNAASSAPSNALSFNPDGSAVNPGAFQQHIRNDSNLTAQLFQSDPDLAQVILGNDLNRLQELLRERHRQKSELKRKQDEELALLYADPFDVEAQKKIEAAIRQKGIDENWAAALEHNPEAFARVVMLYVDMEVNGVPLKAFVDSGAQSTIISKSCAERCGLLRLLDQRYKGIAHGVGQSEILGRIHVAPIKIGSIFYPCSFMVLDAPNMEFLFGLDMLRKHQCIIDLNENVLRVGGGEVSVPFLQEKDIPSRFLDEERFSKEASSSGAPVTAGTADTSKTVPSGGQSSASARSNQTQGSEFEAKVAKLVELGFGRDAVIQALKFFDGNEEQAAGADKPRVTIILGGWLHRQQTFLDQLRNLVESPDYENKDCRQRNLIEQVMSHYQQYFAEKARTAEEDVFVLFSPPWLSSFERSLLWLGGFKPSMVLRMVDSSIEDLTAEQATEMDAVKGETRRAERELLETMARIQESVAAPPILPLARRVGRLMDEETLKTAMMGVIKSADGLRGSTVRKVVKLLSPEQVEERLTYVTVLFLFLGLHLNVLGSTGPFSLFGFLFT</sequence>
<feature type="domain" description="UBA" evidence="9">
    <location>
        <begin position="444"/>
        <end position="478"/>
    </location>
</feature>
<dbReference type="GO" id="GO:0006508">
    <property type="term" value="P:proteolysis"/>
    <property type="evidence" value="ECO:0007669"/>
    <property type="project" value="UniProtKB-KW"/>
</dbReference>
<evidence type="ECO:0000259" key="10">
    <source>
        <dbReference type="PROSITE" id="PS50053"/>
    </source>
</evidence>
<dbReference type="SUPFAM" id="SSF46934">
    <property type="entry name" value="UBA-like"/>
    <property type="match status" value="1"/>
</dbReference>
<dbReference type="FunFam" id="2.40.70.10:FF:000005">
    <property type="entry name" value="DNA damage inducible 1 homolog 2"/>
    <property type="match status" value="1"/>
</dbReference>
<accession>A0A498K981</accession>
<dbReference type="GO" id="GO:0031593">
    <property type="term" value="F:polyubiquitin modification-dependent protein binding"/>
    <property type="evidence" value="ECO:0007669"/>
    <property type="project" value="UniProtKB-ARBA"/>
</dbReference>
<dbReference type="InterPro" id="IPR029071">
    <property type="entry name" value="Ubiquitin-like_domsf"/>
</dbReference>
<dbReference type="Gene3D" id="2.40.70.10">
    <property type="entry name" value="Acid Proteases"/>
    <property type="match status" value="1"/>
</dbReference>
<feature type="region of interest" description="Disordered" evidence="7">
    <location>
        <begin position="405"/>
        <end position="441"/>
    </location>
</feature>
<evidence type="ECO:0008006" key="14">
    <source>
        <dbReference type="Google" id="ProtNLM"/>
    </source>
</evidence>
<dbReference type="SUPFAM" id="SSF50630">
    <property type="entry name" value="Acid proteases"/>
    <property type="match status" value="1"/>
</dbReference>
<organism evidence="12 13">
    <name type="scientific">Malus domestica</name>
    <name type="common">Apple</name>
    <name type="synonym">Pyrus malus</name>
    <dbReference type="NCBI Taxonomy" id="3750"/>
    <lineage>
        <taxon>Eukaryota</taxon>
        <taxon>Viridiplantae</taxon>
        <taxon>Streptophyta</taxon>
        <taxon>Embryophyta</taxon>
        <taxon>Tracheophyta</taxon>
        <taxon>Spermatophyta</taxon>
        <taxon>Magnoliopsida</taxon>
        <taxon>eudicotyledons</taxon>
        <taxon>Gunneridae</taxon>
        <taxon>Pentapetalae</taxon>
        <taxon>rosids</taxon>
        <taxon>fabids</taxon>
        <taxon>Rosales</taxon>
        <taxon>Rosaceae</taxon>
        <taxon>Amygdaloideae</taxon>
        <taxon>Maleae</taxon>
        <taxon>Malus</taxon>
    </lineage>
</organism>
<keyword evidence="3" id="KW-0963">Cytoplasm</keyword>
<protein>
    <recommendedName>
        <fullName evidence="14">Ubiquitin-like domain-containing protein</fullName>
    </recommendedName>
</protein>
<dbReference type="PANTHER" id="PTHR12917">
    <property type="entry name" value="ASPARTYL PROTEASE DDI-RELATED"/>
    <property type="match status" value="1"/>
</dbReference>
<dbReference type="Pfam" id="PF00627">
    <property type="entry name" value="UBA"/>
    <property type="match status" value="1"/>
</dbReference>
<keyword evidence="8" id="KW-0472">Membrane</keyword>
<evidence type="ECO:0000259" key="9">
    <source>
        <dbReference type="PROSITE" id="PS50030"/>
    </source>
</evidence>
<gene>
    <name evidence="12" type="ORF">DVH24_038262</name>
</gene>
<dbReference type="PROSITE" id="PS51806">
    <property type="entry name" value="DOG1"/>
    <property type="match status" value="1"/>
</dbReference>
<dbReference type="EMBL" id="RDQH01000329">
    <property type="protein sequence ID" value="RXI03988.1"/>
    <property type="molecule type" value="Genomic_DNA"/>
</dbReference>
<dbReference type="PROSITE" id="PS50030">
    <property type="entry name" value="UBA"/>
    <property type="match status" value="1"/>
</dbReference>
<keyword evidence="13" id="KW-1185">Reference proteome</keyword>
<dbReference type="Pfam" id="PF09668">
    <property type="entry name" value="Asp_protease"/>
    <property type="match status" value="1"/>
</dbReference>
<dbReference type="CDD" id="cd01796">
    <property type="entry name" value="Ubl_Ddi1_like"/>
    <property type="match status" value="1"/>
</dbReference>
<keyword evidence="6" id="KW-0378">Hydrolase</keyword>
<dbReference type="CDD" id="cd05479">
    <property type="entry name" value="RP_DDI"/>
    <property type="match status" value="1"/>
</dbReference>
<comment type="subcellular location">
    <subcellularLocation>
        <location evidence="1">Cytoplasm</location>
    </subcellularLocation>
</comment>
<dbReference type="SUPFAM" id="SSF54236">
    <property type="entry name" value="Ubiquitin-like"/>
    <property type="match status" value="1"/>
</dbReference>
<evidence type="ECO:0000256" key="6">
    <source>
        <dbReference type="ARBA" id="ARBA00022801"/>
    </source>
</evidence>
<evidence type="ECO:0000256" key="4">
    <source>
        <dbReference type="ARBA" id="ARBA00022670"/>
    </source>
</evidence>
<dbReference type="GO" id="GO:0004190">
    <property type="term" value="F:aspartic-type endopeptidase activity"/>
    <property type="evidence" value="ECO:0007669"/>
    <property type="project" value="UniProtKB-KW"/>
</dbReference>
<comment type="similarity">
    <text evidence="2">Belongs to the DDI1 family.</text>
</comment>
<evidence type="ECO:0000256" key="8">
    <source>
        <dbReference type="SAM" id="Phobius"/>
    </source>
</evidence>
<dbReference type="SMART" id="SM00213">
    <property type="entry name" value="UBQ"/>
    <property type="match status" value="1"/>
</dbReference>
<feature type="domain" description="DOG1" evidence="11">
    <location>
        <begin position="482"/>
        <end position="692"/>
    </location>
</feature>
<evidence type="ECO:0000256" key="2">
    <source>
        <dbReference type="ARBA" id="ARBA00009136"/>
    </source>
</evidence>
<dbReference type="GO" id="GO:0043565">
    <property type="term" value="F:sequence-specific DNA binding"/>
    <property type="evidence" value="ECO:0007669"/>
    <property type="project" value="InterPro"/>
</dbReference>
<evidence type="ECO:0000313" key="13">
    <source>
        <dbReference type="Proteomes" id="UP000290289"/>
    </source>
</evidence>
<evidence type="ECO:0000256" key="7">
    <source>
        <dbReference type="SAM" id="MobiDB-lite"/>
    </source>
</evidence>
<name>A0A498K981_MALDO</name>
<dbReference type="InterPro" id="IPR015940">
    <property type="entry name" value="UBA"/>
</dbReference>
<dbReference type="InterPro" id="IPR000626">
    <property type="entry name" value="Ubiquitin-like_dom"/>
</dbReference>
<keyword evidence="8" id="KW-0812">Transmembrane</keyword>
<dbReference type="InterPro" id="IPR009060">
    <property type="entry name" value="UBA-like_sf"/>
</dbReference>
<dbReference type="InterPro" id="IPR033882">
    <property type="entry name" value="DDI1_N"/>
</dbReference>
<dbReference type="Gene3D" id="3.10.20.90">
    <property type="entry name" value="Phosphatidylinositol 3-kinase Catalytic Subunit, Chain A, domain 1"/>
    <property type="match status" value="1"/>
</dbReference>
<dbReference type="Pfam" id="PF00240">
    <property type="entry name" value="ubiquitin"/>
    <property type="match status" value="1"/>
</dbReference>
<dbReference type="PANTHER" id="PTHR12917:SF1">
    <property type="entry name" value="AT13091P"/>
    <property type="match status" value="1"/>
</dbReference>
<dbReference type="Proteomes" id="UP000290289">
    <property type="component" value="Chromosome 3"/>
</dbReference>
<dbReference type="InterPro" id="IPR025422">
    <property type="entry name" value="TGA_domain"/>
</dbReference>
<keyword evidence="5" id="KW-0064">Aspartyl protease</keyword>
<feature type="domain" description="Ubiquitin-like" evidence="10">
    <location>
        <begin position="76"/>
        <end position="151"/>
    </location>
</feature>
<dbReference type="Pfam" id="PF14144">
    <property type="entry name" value="DOG1"/>
    <property type="match status" value="1"/>
</dbReference>
<dbReference type="GO" id="GO:0006351">
    <property type="term" value="P:DNA-templated transcription"/>
    <property type="evidence" value="ECO:0007669"/>
    <property type="project" value="InterPro"/>
</dbReference>
<dbReference type="STRING" id="3750.A0A498K981"/>
<dbReference type="Gene3D" id="1.10.8.10">
    <property type="entry name" value="DNA helicase RuvA subunit, C-terminal domain"/>
    <property type="match status" value="1"/>
</dbReference>